<protein>
    <submittedName>
        <fullName evidence="2">Uncharacterized protein</fullName>
    </submittedName>
</protein>
<dbReference type="InterPro" id="IPR032675">
    <property type="entry name" value="LRR_dom_sf"/>
</dbReference>
<dbReference type="Proteomes" id="UP000037460">
    <property type="component" value="Unassembled WGS sequence"/>
</dbReference>
<name>A0A0M0JPA2_9EUKA</name>
<evidence type="ECO:0000313" key="3">
    <source>
        <dbReference type="Proteomes" id="UP000037460"/>
    </source>
</evidence>
<accession>A0A0M0JPA2</accession>
<gene>
    <name evidence="2" type="ORF">Ctob_010195</name>
</gene>
<evidence type="ECO:0000256" key="1">
    <source>
        <dbReference type="SAM" id="MobiDB-lite"/>
    </source>
</evidence>
<dbReference type="PANTHER" id="PTHR24110">
    <property type="entry name" value="CENTROSOMAL PROTEIN OF 78 KDA"/>
    <property type="match status" value="1"/>
</dbReference>
<comment type="caution">
    <text evidence="2">The sequence shown here is derived from an EMBL/GenBank/DDBJ whole genome shotgun (WGS) entry which is preliminary data.</text>
</comment>
<dbReference type="SMART" id="SM00368">
    <property type="entry name" value="LRR_RI"/>
    <property type="match status" value="4"/>
</dbReference>
<organism evidence="2 3">
    <name type="scientific">Chrysochromulina tobinii</name>
    <dbReference type="NCBI Taxonomy" id="1460289"/>
    <lineage>
        <taxon>Eukaryota</taxon>
        <taxon>Haptista</taxon>
        <taxon>Haptophyta</taxon>
        <taxon>Prymnesiophyceae</taxon>
        <taxon>Prymnesiales</taxon>
        <taxon>Chrysochromulinaceae</taxon>
        <taxon>Chrysochromulina</taxon>
    </lineage>
</organism>
<keyword evidence="3" id="KW-1185">Reference proteome</keyword>
<dbReference type="SUPFAM" id="SSF52047">
    <property type="entry name" value="RNI-like"/>
    <property type="match status" value="1"/>
</dbReference>
<dbReference type="OrthoDB" id="78308at2759"/>
<proteinExistence type="predicted"/>
<dbReference type="EMBL" id="JWZX01002571">
    <property type="protein sequence ID" value="KOO28424.1"/>
    <property type="molecule type" value="Genomic_DNA"/>
</dbReference>
<reference evidence="3" key="1">
    <citation type="journal article" date="2015" name="PLoS Genet.">
        <title>Genome Sequence and Transcriptome Analyses of Chrysochromulina tobin: Metabolic Tools for Enhanced Algal Fitness in the Prominent Order Prymnesiales (Haptophyceae).</title>
        <authorList>
            <person name="Hovde B.T."/>
            <person name="Deodato C.R."/>
            <person name="Hunsperger H.M."/>
            <person name="Ryken S.A."/>
            <person name="Yost W."/>
            <person name="Jha R.K."/>
            <person name="Patterson J."/>
            <person name="Monnat R.J. Jr."/>
            <person name="Barlow S.B."/>
            <person name="Starkenburg S.R."/>
            <person name="Cattolico R.A."/>
        </authorList>
    </citation>
    <scope>NUCLEOTIDE SEQUENCE</scope>
    <source>
        <strain evidence="3">CCMP291</strain>
    </source>
</reference>
<feature type="region of interest" description="Disordered" evidence="1">
    <location>
        <begin position="268"/>
        <end position="301"/>
    </location>
</feature>
<dbReference type="Gene3D" id="3.80.10.10">
    <property type="entry name" value="Ribonuclease Inhibitor"/>
    <property type="match status" value="2"/>
</dbReference>
<evidence type="ECO:0000313" key="2">
    <source>
        <dbReference type="EMBL" id="KOO28424.1"/>
    </source>
</evidence>
<dbReference type="PANTHER" id="PTHR24110:SF3">
    <property type="entry name" value="CENTROSOMAL PROTEIN OF 78 KDA"/>
    <property type="match status" value="1"/>
</dbReference>
<feature type="compositionally biased region" description="Low complexity" evidence="1">
    <location>
        <begin position="268"/>
        <end position="283"/>
    </location>
</feature>
<dbReference type="InterPro" id="IPR001611">
    <property type="entry name" value="Leu-rich_rpt"/>
</dbReference>
<feature type="region of interest" description="Disordered" evidence="1">
    <location>
        <begin position="1"/>
        <end position="20"/>
    </location>
</feature>
<dbReference type="AlphaFoldDB" id="A0A0M0JPA2"/>
<sequence>MIAATVMPTFPTSDPSDKRLRNPDRLRAGEMLVKALARHIRSNARLTTLEVLASPLRLFDWQHIVAGLRHNGCPLRHLSLAGSALGDAGLHMLAPALLHMPTLVTLNLNSCGLSTASAPVLVSVLQSSNLRQNKGRLLSLNRDFAAGLCGGRSAGWPGELPAPTLNRSVFDEMPDVVGLTSVGLAGNSLGEAGAHELAAHLAQDDWLQELDLRRNGIGALGLEALRSVAADRVTAERDKYQRLPPLKLRLEGNAEELTAATERLAAEATAEAAARSAQRAQKASRPEPRPRASTSVQADERMRDALRSGEAQVRALSARHRAAVQSSAKVALLAAGVRAAANLDSAPMTRSDWAEIVEASGGAAPLLDAMEHLIGAALRKITDAAQLEVRAEAVAAG</sequence>
<dbReference type="Pfam" id="PF13516">
    <property type="entry name" value="LRR_6"/>
    <property type="match status" value="2"/>
</dbReference>